<dbReference type="InterPro" id="IPR038063">
    <property type="entry name" value="Transpep_catalytic_dom"/>
</dbReference>
<comment type="similarity">
    <text evidence="2">Belongs to the YkuD family.</text>
</comment>
<evidence type="ECO:0000313" key="9">
    <source>
        <dbReference type="EMBL" id="BAX81915.1"/>
    </source>
</evidence>
<evidence type="ECO:0000256" key="4">
    <source>
        <dbReference type="ARBA" id="ARBA00022960"/>
    </source>
</evidence>
<name>A0A1Y1CNH5_9BACT</name>
<accession>A0A1Y1CNH5</accession>
<feature type="active site" description="Proton donor/acceptor" evidence="7">
    <location>
        <position position="136"/>
    </location>
</feature>
<dbReference type="UniPathway" id="UPA00219"/>
<dbReference type="KEGG" id="mbas:ALGA_3623"/>
<evidence type="ECO:0000259" key="8">
    <source>
        <dbReference type="PROSITE" id="PS52029"/>
    </source>
</evidence>
<dbReference type="PANTHER" id="PTHR36699:SF1">
    <property type="entry name" value="L,D-TRANSPEPTIDASE YAFK-RELATED"/>
    <property type="match status" value="1"/>
</dbReference>
<evidence type="ECO:0000256" key="2">
    <source>
        <dbReference type="ARBA" id="ARBA00005992"/>
    </source>
</evidence>
<dbReference type="GO" id="GO:0071555">
    <property type="term" value="P:cell wall organization"/>
    <property type="evidence" value="ECO:0007669"/>
    <property type="project" value="UniProtKB-UniRule"/>
</dbReference>
<evidence type="ECO:0000256" key="1">
    <source>
        <dbReference type="ARBA" id="ARBA00004752"/>
    </source>
</evidence>
<dbReference type="GO" id="GO:0004180">
    <property type="term" value="F:carboxypeptidase activity"/>
    <property type="evidence" value="ECO:0007669"/>
    <property type="project" value="UniProtKB-ARBA"/>
</dbReference>
<sequence length="231" mass="26648">MSDSFKLDQKRYSRVREAYAEKEQIILDLLKTKGIETKNLQIYLRAFKLGKKIELWAKNSSDDKYQLIKEYKVCRTCGKLGPKRQQGDMQIPEGFYFIDRFNPSSNYHLSLGLNYPNKSDQILGTKGKLGGDIFIHGSCVTIGCLPITDDQIKELYLFCIEAKNSGQSKIPVHIFPTILSDKNMDVLKEKYSKDSDKLVLWNSLEKAYDLFNETKQMPEVRFLNDGTHIVE</sequence>
<evidence type="ECO:0000313" key="10">
    <source>
        <dbReference type="Proteomes" id="UP000218267"/>
    </source>
</evidence>
<dbReference type="Pfam" id="PF03734">
    <property type="entry name" value="YkuD"/>
    <property type="match status" value="1"/>
</dbReference>
<dbReference type="GO" id="GO:0008360">
    <property type="term" value="P:regulation of cell shape"/>
    <property type="evidence" value="ECO:0007669"/>
    <property type="project" value="UniProtKB-UniRule"/>
</dbReference>
<feature type="domain" description="L,D-TPase catalytic" evidence="8">
    <location>
        <begin position="42"/>
        <end position="175"/>
    </location>
</feature>
<dbReference type="CDD" id="cd16913">
    <property type="entry name" value="YkuD_like"/>
    <property type="match status" value="1"/>
</dbReference>
<organism evidence="9 10">
    <name type="scientific">Labilibaculum antarcticum</name>
    <dbReference type="NCBI Taxonomy" id="1717717"/>
    <lineage>
        <taxon>Bacteria</taxon>
        <taxon>Pseudomonadati</taxon>
        <taxon>Bacteroidota</taxon>
        <taxon>Bacteroidia</taxon>
        <taxon>Marinilabiliales</taxon>
        <taxon>Marinifilaceae</taxon>
        <taxon>Labilibaculum</taxon>
    </lineage>
</organism>
<protein>
    <submittedName>
        <fullName evidence="9">Pollen allergen Poa pIX/Phl pVI</fullName>
    </submittedName>
</protein>
<keyword evidence="3" id="KW-0808">Transferase</keyword>
<keyword evidence="5 7" id="KW-0573">Peptidoglycan synthesis</keyword>
<dbReference type="InterPro" id="IPR005490">
    <property type="entry name" value="LD_TPept_cat_dom"/>
</dbReference>
<dbReference type="Proteomes" id="UP000218267">
    <property type="component" value="Chromosome"/>
</dbReference>
<dbReference type="RefSeq" id="WP_197705614.1">
    <property type="nucleotide sequence ID" value="NZ_AP018042.1"/>
</dbReference>
<feature type="active site" description="Nucleophile" evidence="7">
    <location>
        <position position="144"/>
    </location>
</feature>
<dbReference type="GO" id="GO:0009252">
    <property type="term" value="P:peptidoglycan biosynthetic process"/>
    <property type="evidence" value="ECO:0007669"/>
    <property type="project" value="UniProtKB-UniPathway"/>
</dbReference>
<dbReference type="AlphaFoldDB" id="A0A1Y1CNH5"/>
<reference evidence="9 10" key="1">
    <citation type="journal article" date="2018" name="Mar. Genomics">
        <title>Complete genome sequence of Marinifilaceae bacterium strain SPP2, isolated from the Antarctic marine sediment.</title>
        <authorList>
            <person name="Watanabe M."/>
            <person name="Kojima H."/>
            <person name="Fukui M."/>
        </authorList>
    </citation>
    <scope>NUCLEOTIDE SEQUENCE [LARGE SCALE GENOMIC DNA]</scope>
    <source>
        <strain evidence="9 10">SPP2</strain>
    </source>
</reference>
<evidence type="ECO:0000256" key="3">
    <source>
        <dbReference type="ARBA" id="ARBA00022679"/>
    </source>
</evidence>
<keyword evidence="6 7" id="KW-0961">Cell wall biogenesis/degradation</keyword>
<reference evidence="10" key="2">
    <citation type="journal article" date="2020" name="Antonie Van Leeuwenhoek">
        <title>Labilibaculum antarcticum sp. nov., a novel facultative anaerobic, psychrotorelant bacterium isolated from marine sediment of Antarctica.</title>
        <authorList>
            <person name="Watanabe M."/>
            <person name="Kojima H."/>
            <person name="Fukui M."/>
        </authorList>
    </citation>
    <scope>NUCLEOTIDE SEQUENCE [LARGE SCALE GENOMIC DNA]</scope>
    <source>
        <strain evidence="10">SPP2</strain>
    </source>
</reference>
<comment type="pathway">
    <text evidence="1 7">Cell wall biogenesis; peptidoglycan biosynthesis.</text>
</comment>
<proteinExistence type="inferred from homology"/>
<evidence type="ECO:0000256" key="6">
    <source>
        <dbReference type="ARBA" id="ARBA00023316"/>
    </source>
</evidence>
<dbReference type="EMBL" id="AP018042">
    <property type="protein sequence ID" value="BAX81915.1"/>
    <property type="molecule type" value="Genomic_DNA"/>
</dbReference>
<evidence type="ECO:0000256" key="7">
    <source>
        <dbReference type="PROSITE-ProRule" id="PRU01373"/>
    </source>
</evidence>
<evidence type="ECO:0000256" key="5">
    <source>
        <dbReference type="ARBA" id="ARBA00022984"/>
    </source>
</evidence>
<dbReference type="PROSITE" id="PS52029">
    <property type="entry name" value="LD_TPASE"/>
    <property type="match status" value="1"/>
</dbReference>
<gene>
    <name evidence="9" type="ORF">ALGA_3623</name>
</gene>
<keyword evidence="4 7" id="KW-0133">Cell shape</keyword>
<dbReference type="GO" id="GO:0016740">
    <property type="term" value="F:transferase activity"/>
    <property type="evidence" value="ECO:0007669"/>
    <property type="project" value="UniProtKB-KW"/>
</dbReference>
<dbReference type="SUPFAM" id="SSF141523">
    <property type="entry name" value="L,D-transpeptidase catalytic domain-like"/>
    <property type="match status" value="1"/>
</dbReference>
<keyword evidence="10" id="KW-1185">Reference proteome</keyword>
<dbReference type="PANTHER" id="PTHR36699">
    <property type="entry name" value="LD-TRANSPEPTIDASE"/>
    <property type="match status" value="1"/>
</dbReference>